<dbReference type="SUPFAM" id="SSF50978">
    <property type="entry name" value="WD40 repeat-like"/>
    <property type="match status" value="1"/>
</dbReference>
<dbReference type="InterPro" id="IPR019775">
    <property type="entry name" value="WD40_repeat_CS"/>
</dbReference>
<dbReference type="GO" id="GO:0000781">
    <property type="term" value="C:chromosome, telomeric region"/>
    <property type="evidence" value="ECO:0007669"/>
    <property type="project" value="UniProtKB-SubCell"/>
</dbReference>
<dbReference type="FunFam" id="2.130.10.10:FF:000488">
    <property type="entry name" value="Leucine-rich repeat and WD repeat-containing protein 1"/>
    <property type="match status" value="1"/>
</dbReference>
<evidence type="ECO:0000256" key="20">
    <source>
        <dbReference type="PROSITE-ProRule" id="PRU00221"/>
    </source>
</evidence>
<feature type="domain" description="Leucine-rich repeat and WD repeat-containing protein 1 WD" evidence="23">
    <location>
        <begin position="432"/>
        <end position="815"/>
    </location>
</feature>
<evidence type="ECO:0000256" key="11">
    <source>
        <dbReference type="ARBA" id="ARBA00022705"/>
    </source>
</evidence>
<dbReference type="Pfam" id="PF23215">
    <property type="entry name" value="WD_LRWD1"/>
    <property type="match status" value="1"/>
</dbReference>
<dbReference type="PANTHER" id="PTHR24370:SF10">
    <property type="entry name" value="LEUCINE-RICH REPEAT AND WD REPEAT-CONTAINING PROTEIN 1"/>
    <property type="match status" value="1"/>
</dbReference>
<dbReference type="GO" id="GO:0006260">
    <property type="term" value="P:DNA replication"/>
    <property type="evidence" value="ECO:0007669"/>
    <property type="project" value="UniProtKB-KW"/>
</dbReference>
<dbReference type="GO" id="GO:0003682">
    <property type="term" value="F:chromatin binding"/>
    <property type="evidence" value="ECO:0007669"/>
    <property type="project" value="TreeGrafter"/>
</dbReference>
<evidence type="ECO:0000256" key="3">
    <source>
        <dbReference type="ARBA" id="ARBA00004574"/>
    </source>
</evidence>
<keyword evidence="25" id="KW-1185">Reference proteome</keyword>
<evidence type="ECO:0000256" key="1">
    <source>
        <dbReference type="ARBA" id="ARBA00004123"/>
    </source>
</evidence>
<evidence type="ECO:0000259" key="23">
    <source>
        <dbReference type="Pfam" id="PF23215"/>
    </source>
</evidence>
<keyword evidence="12" id="KW-0677">Repeat</keyword>
<evidence type="ECO:0000256" key="16">
    <source>
        <dbReference type="ARBA" id="ARBA00023212"/>
    </source>
</evidence>
<evidence type="ECO:0000256" key="17">
    <source>
        <dbReference type="ARBA" id="ARBA00023242"/>
    </source>
</evidence>
<dbReference type="Pfam" id="PF23211">
    <property type="entry name" value="LRR_LRWD1"/>
    <property type="match status" value="1"/>
</dbReference>
<evidence type="ECO:0000256" key="18">
    <source>
        <dbReference type="ARBA" id="ARBA00023328"/>
    </source>
</evidence>
<dbReference type="InterPro" id="IPR052489">
    <property type="entry name" value="LRWD1"/>
</dbReference>
<keyword evidence="16" id="KW-0206">Cytoskeleton</keyword>
<keyword evidence="7" id="KW-0158">Chromosome</keyword>
<comment type="similarity">
    <text evidence="5">Belongs to the LRWD1 family.</text>
</comment>
<keyword evidence="11" id="KW-0235">DNA replication</keyword>
<dbReference type="GO" id="GO:0005813">
    <property type="term" value="C:centrosome"/>
    <property type="evidence" value="ECO:0007669"/>
    <property type="project" value="UniProtKB-SubCell"/>
</dbReference>
<accession>A0AAD8CZS8</accession>
<comment type="subcellular location">
    <subcellularLocation>
        <location evidence="4">Chromosome</location>
        <location evidence="4">Centromere</location>
        <location evidence="4">Kinetochore</location>
    </subcellularLocation>
    <subcellularLocation>
        <location evidence="3">Chromosome</location>
        <location evidence="3">Telomere</location>
    </subcellularLocation>
    <subcellularLocation>
        <location evidence="2">Cytoplasm</location>
        <location evidence="2">Cytoskeleton</location>
        <location evidence="2">Microtubule organizing center</location>
        <location evidence="2">Centrosome</location>
    </subcellularLocation>
    <subcellularLocation>
        <location evidence="1">Nucleus</location>
    </subcellularLocation>
</comment>
<keyword evidence="13" id="KW-0995">Kinetochore</keyword>
<dbReference type="InterPro" id="IPR056160">
    <property type="entry name" value="WD_LRWD1"/>
</dbReference>
<evidence type="ECO:0000256" key="8">
    <source>
        <dbReference type="ARBA" id="ARBA00022490"/>
    </source>
</evidence>
<gene>
    <name evidence="24" type="primary">lrwd1</name>
    <name evidence="24" type="ORF">AOXY_G23302</name>
</gene>
<dbReference type="GO" id="GO:0000776">
    <property type="term" value="C:kinetochore"/>
    <property type="evidence" value="ECO:0007669"/>
    <property type="project" value="UniProtKB-KW"/>
</dbReference>
<comment type="caution">
    <text evidence="24">The sequence shown here is derived from an EMBL/GenBank/DDBJ whole genome shotgun (WGS) entry which is preliminary data.</text>
</comment>
<dbReference type="InterPro" id="IPR056363">
    <property type="entry name" value="LRR_LRWD1_dom"/>
</dbReference>
<dbReference type="PROSITE" id="PS50082">
    <property type="entry name" value="WD_REPEATS_2"/>
    <property type="match status" value="1"/>
</dbReference>
<evidence type="ECO:0000256" key="15">
    <source>
        <dbReference type="ARBA" id="ARBA00022895"/>
    </source>
</evidence>
<evidence type="ECO:0000256" key="7">
    <source>
        <dbReference type="ARBA" id="ARBA00022454"/>
    </source>
</evidence>
<dbReference type="InterPro" id="IPR001611">
    <property type="entry name" value="Leu-rich_rpt"/>
</dbReference>
<keyword evidence="15" id="KW-0779">Telomere</keyword>
<evidence type="ECO:0000256" key="19">
    <source>
        <dbReference type="ARBA" id="ARBA00033046"/>
    </source>
</evidence>
<keyword evidence="9 20" id="KW-0853">WD repeat</keyword>
<evidence type="ECO:0000256" key="9">
    <source>
        <dbReference type="ARBA" id="ARBA00022574"/>
    </source>
</evidence>
<feature type="region of interest" description="Disordered" evidence="21">
    <location>
        <begin position="220"/>
        <end position="277"/>
    </location>
</feature>
<sequence length="817" mass="90929">MPTITEKLLLERGHPKSTQLEKIKSLNLSDLSLENADLDSTLLRRLTSLEELDVSGNLLTKLPASLPLPALRRLNCANNQLEEVTSLKQFRMLEELSLEDNLYMTISDSYKLMFLLPKLRRLSGKEITSTANHVRFVSSEELSKRVSGLWERSFQERLPSSPSAAQARVLGKEFVKEAETQVKYGASSLSDYTKWRVKMIARELLSSRLGLQCEASSEEEDLSECESGSDVSEEAGSEQNRVPAAKRKEISSESSPRKKTCLSAADDITQSAERSPRRCVRFENVSTATDKAGLCPGVKLRESPRKSVQSLKSPRKLDQSQQSPMKAAQSQQNSRKTVQSQQSPSKSITSLRSPKKAEHSEQSLRKPVAIKESPRKADRPKAAVSQPDSSLDTLRKSPRKRQEKEPAKKGQGEEGEEEQGSGTPRRKSKDPITMKPLHFLQCHSKQNSPDDFSTQLWACAFEPRIDSSGGSRGHSSRTVATCGGESVCIIDCETGSVLNKYKVSGEEFFCLAWSTMTLLTGDGRGHRVSVLAAAGRRGVVKLIHPKASLAYGEFRASRRAVSTLCFSPAQESFLFTGTYDKKIILWDIGGLDCEYKFKVSQLLVLEAASIPLHLRLVPSAPEQHLLAGCEDGLLLFNIQLSKNQLKRSSELEFQFPVYKKEEEENEFRLIDSLSFLNNDIVVSKSAMQGSIYLWSWSKTLASRRKSREVEVEILAELQWSSTELPYISLSTCPGEDYVVCGDEKGDLWTYEVSQCLRAGAKTDKMIPPTQILEWPAPDRKGHGPIAGTSVNSVAMDPELQYLVALTDKNIAAVWRRA</sequence>
<feature type="domain" description="Leucine-rich repeat and WD repeat-containing protein 1 LRR" evidence="22">
    <location>
        <begin position="7"/>
        <end position="200"/>
    </location>
</feature>
<dbReference type="AlphaFoldDB" id="A0AAD8CZS8"/>
<organism evidence="24 25">
    <name type="scientific">Acipenser oxyrinchus oxyrinchus</name>
    <dbReference type="NCBI Taxonomy" id="40147"/>
    <lineage>
        <taxon>Eukaryota</taxon>
        <taxon>Metazoa</taxon>
        <taxon>Chordata</taxon>
        <taxon>Craniata</taxon>
        <taxon>Vertebrata</taxon>
        <taxon>Euteleostomi</taxon>
        <taxon>Actinopterygii</taxon>
        <taxon>Chondrostei</taxon>
        <taxon>Acipenseriformes</taxon>
        <taxon>Acipenseridae</taxon>
        <taxon>Acipenser</taxon>
    </lineage>
</organism>
<dbReference type="EMBL" id="JAGXEW010000024">
    <property type="protein sequence ID" value="KAK1158398.1"/>
    <property type="molecule type" value="Genomic_DNA"/>
</dbReference>
<dbReference type="Gene3D" id="3.80.10.10">
    <property type="entry name" value="Ribonuclease Inhibitor"/>
    <property type="match status" value="1"/>
</dbReference>
<feature type="region of interest" description="Disordered" evidence="21">
    <location>
        <begin position="291"/>
        <end position="432"/>
    </location>
</feature>
<feature type="compositionally biased region" description="Polar residues" evidence="21">
    <location>
        <begin position="319"/>
        <end position="352"/>
    </location>
</feature>
<evidence type="ECO:0000256" key="14">
    <source>
        <dbReference type="ARBA" id="ARBA00022853"/>
    </source>
</evidence>
<keyword evidence="18" id="KW-0137">Centromere</keyword>
<dbReference type="InterPro" id="IPR032675">
    <property type="entry name" value="LRR_dom_sf"/>
</dbReference>
<dbReference type="Proteomes" id="UP001230051">
    <property type="component" value="Unassembled WGS sequence"/>
</dbReference>
<feature type="compositionally biased region" description="Basic and acidic residues" evidence="21">
    <location>
        <begin position="372"/>
        <end position="381"/>
    </location>
</feature>
<dbReference type="PROSITE" id="PS51450">
    <property type="entry name" value="LRR"/>
    <property type="match status" value="1"/>
</dbReference>
<feature type="compositionally biased region" description="Basic and acidic residues" evidence="21">
    <location>
        <begin position="355"/>
        <end position="364"/>
    </location>
</feature>
<dbReference type="SMART" id="SM00364">
    <property type="entry name" value="LRR_BAC"/>
    <property type="match status" value="2"/>
</dbReference>
<evidence type="ECO:0000313" key="25">
    <source>
        <dbReference type="Proteomes" id="UP001230051"/>
    </source>
</evidence>
<keyword evidence="8" id="KW-0963">Cytoplasm</keyword>
<evidence type="ECO:0000259" key="22">
    <source>
        <dbReference type="Pfam" id="PF23211"/>
    </source>
</evidence>
<evidence type="ECO:0000256" key="2">
    <source>
        <dbReference type="ARBA" id="ARBA00004300"/>
    </source>
</evidence>
<keyword evidence="10" id="KW-0433">Leucine-rich repeat</keyword>
<dbReference type="GO" id="GO:0006325">
    <property type="term" value="P:chromatin organization"/>
    <property type="evidence" value="ECO:0007669"/>
    <property type="project" value="UniProtKB-KW"/>
</dbReference>
<dbReference type="InterPro" id="IPR015943">
    <property type="entry name" value="WD40/YVTN_repeat-like_dom_sf"/>
</dbReference>
<evidence type="ECO:0000256" key="6">
    <source>
        <dbReference type="ARBA" id="ARBA00015536"/>
    </source>
</evidence>
<dbReference type="InterPro" id="IPR001680">
    <property type="entry name" value="WD40_rpt"/>
</dbReference>
<keyword evidence="14" id="KW-0156">Chromatin regulator</keyword>
<reference evidence="24" key="1">
    <citation type="submission" date="2022-02" db="EMBL/GenBank/DDBJ databases">
        <title>Atlantic sturgeon de novo genome assembly.</title>
        <authorList>
            <person name="Stock M."/>
            <person name="Klopp C."/>
            <person name="Guiguen Y."/>
            <person name="Cabau C."/>
            <person name="Parinello H."/>
            <person name="Santidrian Yebra-Pimentel E."/>
            <person name="Kuhl H."/>
            <person name="Dirks R.P."/>
            <person name="Guessner J."/>
            <person name="Wuertz S."/>
            <person name="Du K."/>
            <person name="Schartl M."/>
        </authorList>
    </citation>
    <scope>NUCLEOTIDE SEQUENCE</scope>
    <source>
        <strain evidence="24">STURGEONOMICS-FGT-2020</strain>
        <tissue evidence="24">Whole blood</tissue>
    </source>
</reference>
<dbReference type="Gene3D" id="2.130.10.10">
    <property type="entry name" value="YVTN repeat-like/Quinoprotein amine dehydrogenase"/>
    <property type="match status" value="1"/>
</dbReference>
<dbReference type="FunFam" id="3.80.10.10:FF:000429">
    <property type="entry name" value="Leucine-rich repeat and WD repeat-containing protein 1"/>
    <property type="match status" value="1"/>
</dbReference>
<dbReference type="PROSITE" id="PS00678">
    <property type="entry name" value="WD_REPEATS_1"/>
    <property type="match status" value="1"/>
</dbReference>
<dbReference type="InterPro" id="IPR036322">
    <property type="entry name" value="WD40_repeat_dom_sf"/>
</dbReference>
<dbReference type="SUPFAM" id="SSF52058">
    <property type="entry name" value="L domain-like"/>
    <property type="match status" value="1"/>
</dbReference>
<feature type="compositionally biased region" description="Basic and acidic residues" evidence="21">
    <location>
        <begin position="400"/>
        <end position="412"/>
    </location>
</feature>
<evidence type="ECO:0000256" key="5">
    <source>
        <dbReference type="ARBA" id="ARBA00007545"/>
    </source>
</evidence>
<dbReference type="PANTHER" id="PTHR24370">
    <property type="entry name" value="OPTICIN"/>
    <property type="match status" value="1"/>
</dbReference>
<protein>
    <recommendedName>
        <fullName evidence="6">Leucine-rich repeat and WD repeat-containing protein 1</fullName>
    </recommendedName>
    <alternativeName>
        <fullName evidence="19">Origin recognition complex-associated protein</fullName>
    </alternativeName>
</protein>
<dbReference type="GO" id="GO:0005664">
    <property type="term" value="C:nuclear origin of replication recognition complex"/>
    <property type="evidence" value="ECO:0007669"/>
    <property type="project" value="TreeGrafter"/>
</dbReference>
<proteinExistence type="inferred from homology"/>
<evidence type="ECO:0000256" key="4">
    <source>
        <dbReference type="ARBA" id="ARBA00004629"/>
    </source>
</evidence>
<evidence type="ECO:0000256" key="10">
    <source>
        <dbReference type="ARBA" id="ARBA00022614"/>
    </source>
</evidence>
<dbReference type="GO" id="GO:0071169">
    <property type="term" value="P:establishment of protein localization to chromatin"/>
    <property type="evidence" value="ECO:0007669"/>
    <property type="project" value="TreeGrafter"/>
</dbReference>
<evidence type="ECO:0000313" key="24">
    <source>
        <dbReference type="EMBL" id="KAK1158398.1"/>
    </source>
</evidence>
<evidence type="ECO:0000256" key="13">
    <source>
        <dbReference type="ARBA" id="ARBA00022838"/>
    </source>
</evidence>
<keyword evidence="17" id="KW-0539">Nucleus</keyword>
<evidence type="ECO:0000256" key="21">
    <source>
        <dbReference type="SAM" id="MobiDB-lite"/>
    </source>
</evidence>
<dbReference type="SMART" id="SM00320">
    <property type="entry name" value="WD40"/>
    <property type="match status" value="5"/>
</dbReference>
<feature type="repeat" description="WD" evidence="20">
    <location>
        <begin position="554"/>
        <end position="588"/>
    </location>
</feature>
<evidence type="ECO:0000256" key="12">
    <source>
        <dbReference type="ARBA" id="ARBA00022737"/>
    </source>
</evidence>
<name>A0AAD8CZS8_ACIOX</name>